<evidence type="ECO:0000313" key="2">
    <source>
        <dbReference type="Proteomes" id="UP000765509"/>
    </source>
</evidence>
<name>A0A9Q3GQA9_9BASI</name>
<dbReference type="EMBL" id="AVOT02004280">
    <property type="protein sequence ID" value="MBW0475931.1"/>
    <property type="molecule type" value="Genomic_DNA"/>
</dbReference>
<proteinExistence type="predicted"/>
<reference evidence="1" key="1">
    <citation type="submission" date="2021-03" db="EMBL/GenBank/DDBJ databases">
        <title>Draft genome sequence of rust myrtle Austropuccinia psidii MF-1, a brazilian biotype.</title>
        <authorList>
            <person name="Quecine M.C."/>
            <person name="Pachon D.M.R."/>
            <person name="Bonatelli M.L."/>
            <person name="Correr F.H."/>
            <person name="Franceschini L.M."/>
            <person name="Leite T.F."/>
            <person name="Margarido G.R.A."/>
            <person name="Almeida C.A."/>
            <person name="Ferrarezi J.A."/>
            <person name="Labate C.A."/>
        </authorList>
    </citation>
    <scope>NUCLEOTIDE SEQUENCE</scope>
    <source>
        <strain evidence="1">MF-1</strain>
    </source>
</reference>
<gene>
    <name evidence="1" type="ORF">O181_015646</name>
</gene>
<keyword evidence="2" id="KW-1185">Reference proteome</keyword>
<feature type="non-terminal residue" evidence="1">
    <location>
        <position position="1"/>
    </location>
</feature>
<comment type="caution">
    <text evidence="1">The sequence shown here is derived from an EMBL/GenBank/DDBJ whole genome shotgun (WGS) entry which is preliminary data.</text>
</comment>
<evidence type="ECO:0000313" key="1">
    <source>
        <dbReference type="EMBL" id="MBW0475931.1"/>
    </source>
</evidence>
<dbReference type="AlphaFoldDB" id="A0A9Q3GQA9"/>
<organism evidence="1 2">
    <name type="scientific">Austropuccinia psidii MF-1</name>
    <dbReference type="NCBI Taxonomy" id="1389203"/>
    <lineage>
        <taxon>Eukaryota</taxon>
        <taxon>Fungi</taxon>
        <taxon>Dikarya</taxon>
        <taxon>Basidiomycota</taxon>
        <taxon>Pucciniomycotina</taxon>
        <taxon>Pucciniomycetes</taxon>
        <taxon>Pucciniales</taxon>
        <taxon>Sphaerophragmiaceae</taxon>
        <taxon>Austropuccinia</taxon>
    </lineage>
</organism>
<sequence length="68" mass="7273">APAGPSSYAPDATLTPPCASLHPPLSFLTLMECLPDMPPMLLTILTLVEYLPEMPPMPLTILMLIVPS</sequence>
<dbReference type="Proteomes" id="UP000765509">
    <property type="component" value="Unassembled WGS sequence"/>
</dbReference>
<protein>
    <submittedName>
        <fullName evidence="1">Uncharacterized protein</fullName>
    </submittedName>
</protein>
<accession>A0A9Q3GQA9</accession>